<name>A0A917WGD1_9ACTN</name>
<evidence type="ECO:0000256" key="2">
    <source>
        <dbReference type="RuleBase" id="RU000363"/>
    </source>
</evidence>
<evidence type="ECO:0000313" key="4">
    <source>
        <dbReference type="Proteomes" id="UP000655208"/>
    </source>
</evidence>
<sequence length="246" mass="25441">MPAEKRDLTGSVVLVTGAGAGIGGAVADLLVEAGACVVACDVDAERARQRLAALPADQVLVQRTDVRSPADLAAAVQGAVQRWGRLDSVVANAGVGVFGSILDYPDETLQRIVDTNLLGTVWAVRAAVREFDRGGAGGDVVVLASVAGLGTAGGNETVYAASKFGQVGFAISLDREVRHRGIRVSTIAPAAVDTGFADGVGRVSGDPVKQSYLRPADVAAAVVTVLEQPRRMRTALWSMWSMSEDS</sequence>
<dbReference type="Gene3D" id="3.40.50.720">
    <property type="entry name" value="NAD(P)-binding Rossmann-like Domain"/>
    <property type="match status" value="1"/>
</dbReference>
<comment type="caution">
    <text evidence="3">The sequence shown here is derived from an EMBL/GenBank/DDBJ whole genome shotgun (WGS) entry which is preliminary data.</text>
</comment>
<dbReference type="EMBL" id="BMNA01000004">
    <property type="protein sequence ID" value="GGM02982.1"/>
    <property type="molecule type" value="Genomic_DNA"/>
</dbReference>
<evidence type="ECO:0000313" key="3">
    <source>
        <dbReference type="EMBL" id="GGM02982.1"/>
    </source>
</evidence>
<dbReference type="PANTHER" id="PTHR42760">
    <property type="entry name" value="SHORT-CHAIN DEHYDROGENASES/REDUCTASES FAMILY MEMBER"/>
    <property type="match status" value="1"/>
</dbReference>
<dbReference type="SUPFAM" id="SSF51735">
    <property type="entry name" value="NAD(P)-binding Rossmann-fold domains"/>
    <property type="match status" value="1"/>
</dbReference>
<accession>A0A917WGD1</accession>
<reference evidence="3" key="2">
    <citation type="submission" date="2020-09" db="EMBL/GenBank/DDBJ databases">
        <authorList>
            <person name="Sun Q."/>
            <person name="Zhou Y."/>
        </authorList>
    </citation>
    <scope>NUCLEOTIDE SEQUENCE</scope>
    <source>
        <strain evidence="3">CGMCC 4.7308</strain>
    </source>
</reference>
<dbReference type="PANTHER" id="PTHR42760:SF40">
    <property type="entry name" value="3-OXOACYL-[ACYL-CARRIER-PROTEIN] REDUCTASE, CHLOROPLASTIC"/>
    <property type="match status" value="1"/>
</dbReference>
<protein>
    <submittedName>
        <fullName evidence="3">3-oxoacyl-ACP reductase</fullName>
    </submittedName>
</protein>
<dbReference type="PRINTS" id="PR00080">
    <property type="entry name" value="SDRFAMILY"/>
</dbReference>
<dbReference type="Pfam" id="PF00106">
    <property type="entry name" value="adh_short"/>
    <property type="match status" value="1"/>
</dbReference>
<dbReference type="RefSeq" id="WP_188941744.1">
    <property type="nucleotide sequence ID" value="NZ_BMNA01000004.1"/>
</dbReference>
<comment type="similarity">
    <text evidence="1 2">Belongs to the short-chain dehydrogenases/reductases (SDR) family.</text>
</comment>
<dbReference type="InterPro" id="IPR036291">
    <property type="entry name" value="NAD(P)-bd_dom_sf"/>
</dbReference>
<keyword evidence="4" id="KW-1185">Reference proteome</keyword>
<dbReference type="Proteomes" id="UP000655208">
    <property type="component" value="Unassembled WGS sequence"/>
</dbReference>
<proteinExistence type="inferred from homology"/>
<evidence type="ECO:0000256" key="1">
    <source>
        <dbReference type="ARBA" id="ARBA00006484"/>
    </source>
</evidence>
<gene>
    <name evidence="3" type="primary">fabG</name>
    <name evidence="3" type="ORF">GCM10011594_23890</name>
</gene>
<dbReference type="GO" id="GO:0016616">
    <property type="term" value="F:oxidoreductase activity, acting on the CH-OH group of donors, NAD or NADP as acceptor"/>
    <property type="evidence" value="ECO:0007669"/>
    <property type="project" value="TreeGrafter"/>
</dbReference>
<reference evidence="3" key="1">
    <citation type="journal article" date="2014" name="Int. J. Syst. Evol. Microbiol.">
        <title>Complete genome sequence of Corynebacterium casei LMG S-19264T (=DSM 44701T), isolated from a smear-ripened cheese.</title>
        <authorList>
            <consortium name="US DOE Joint Genome Institute (JGI-PGF)"/>
            <person name="Walter F."/>
            <person name="Albersmeier A."/>
            <person name="Kalinowski J."/>
            <person name="Ruckert C."/>
        </authorList>
    </citation>
    <scope>NUCLEOTIDE SEQUENCE</scope>
    <source>
        <strain evidence="3">CGMCC 4.7308</strain>
    </source>
</reference>
<dbReference type="GO" id="GO:0030497">
    <property type="term" value="P:fatty acid elongation"/>
    <property type="evidence" value="ECO:0007669"/>
    <property type="project" value="TreeGrafter"/>
</dbReference>
<organism evidence="3 4">
    <name type="scientific">Nakamurella endophytica</name>
    <dbReference type="NCBI Taxonomy" id="1748367"/>
    <lineage>
        <taxon>Bacteria</taxon>
        <taxon>Bacillati</taxon>
        <taxon>Actinomycetota</taxon>
        <taxon>Actinomycetes</taxon>
        <taxon>Nakamurellales</taxon>
        <taxon>Nakamurellaceae</taxon>
        <taxon>Nakamurella</taxon>
    </lineage>
</organism>
<dbReference type="AlphaFoldDB" id="A0A917WGD1"/>
<dbReference type="InterPro" id="IPR002347">
    <property type="entry name" value="SDR_fam"/>
</dbReference>
<dbReference type="CDD" id="cd05233">
    <property type="entry name" value="SDR_c"/>
    <property type="match status" value="1"/>
</dbReference>
<dbReference type="PRINTS" id="PR00081">
    <property type="entry name" value="GDHRDH"/>
</dbReference>